<dbReference type="PANTHER" id="PTHR47074">
    <property type="entry name" value="BNAC02G40300D PROTEIN"/>
    <property type="match status" value="1"/>
</dbReference>
<organism evidence="3 4">
    <name type="scientific">Genlisea aurea</name>
    <dbReference type="NCBI Taxonomy" id="192259"/>
    <lineage>
        <taxon>Eukaryota</taxon>
        <taxon>Viridiplantae</taxon>
        <taxon>Streptophyta</taxon>
        <taxon>Embryophyta</taxon>
        <taxon>Tracheophyta</taxon>
        <taxon>Spermatophyta</taxon>
        <taxon>Magnoliopsida</taxon>
        <taxon>eudicotyledons</taxon>
        <taxon>Gunneridae</taxon>
        <taxon>Pentapetalae</taxon>
        <taxon>asterids</taxon>
        <taxon>lamiids</taxon>
        <taxon>Lamiales</taxon>
        <taxon>Lentibulariaceae</taxon>
        <taxon>Genlisea</taxon>
    </lineage>
</organism>
<dbReference type="CDD" id="cd06222">
    <property type="entry name" value="RNase_H_like"/>
    <property type="match status" value="1"/>
</dbReference>
<keyword evidence="4" id="KW-1185">Reference proteome</keyword>
<dbReference type="EMBL" id="AUSU01006001">
    <property type="protein sequence ID" value="EPS62647.1"/>
    <property type="molecule type" value="Genomic_DNA"/>
</dbReference>
<dbReference type="Proteomes" id="UP000015453">
    <property type="component" value="Unassembled WGS sequence"/>
</dbReference>
<evidence type="ECO:0000259" key="1">
    <source>
        <dbReference type="Pfam" id="PF13456"/>
    </source>
</evidence>
<dbReference type="InterPro" id="IPR002156">
    <property type="entry name" value="RNaseH_domain"/>
</dbReference>
<dbReference type="GO" id="GO:0003676">
    <property type="term" value="F:nucleic acid binding"/>
    <property type="evidence" value="ECO:0007669"/>
    <property type="project" value="InterPro"/>
</dbReference>
<sequence>MKENLAKRRICPDPICDVCGEDSETWFHAFVSCPFSQAVWRLRGIPQFCGAYGDSDLSFGTINLTGSKLNRTICCDFTGSACYLAAPTYFTTEMGDTTSGGNCQAWFSFYYDTELPPELGGALAARKVLDFAAPTYFTTEMREPPAGFMKLNFDSGRCTTNGTGIGGLIRDDKGNCQAWFSFYYDTELPPELGEALAVRKVLEFALAKKLPKVILEGNCLSVIQALADRSSVTFSPLGNVQDSIIFMDLFEECQLRHIRSQFNGAAHFLAKCRVRSYGYSHLSAPSGLGPLLLRDKV</sequence>
<dbReference type="Pfam" id="PF13456">
    <property type="entry name" value="RVT_3"/>
    <property type="match status" value="1"/>
</dbReference>
<reference evidence="3 4" key="1">
    <citation type="journal article" date="2013" name="BMC Genomics">
        <title>The miniature genome of a carnivorous plant Genlisea aurea contains a low number of genes and short non-coding sequences.</title>
        <authorList>
            <person name="Leushkin E.V."/>
            <person name="Sutormin R.A."/>
            <person name="Nabieva E.R."/>
            <person name="Penin A.A."/>
            <person name="Kondrashov A.S."/>
            <person name="Logacheva M.D."/>
        </authorList>
    </citation>
    <scope>NUCLEOTIDE SEQUENCE [LARGE SCALE GENOMIC DNA]</scope>
</reference>
<dbReference type="GO" id="GO:0004523">
    <property type="term" value="F:RNA-DNA hybrid ribonuclease activity"/>
    <property type="evidence" value="ECO:0007669"/>
    <property type="project" value="InterPro"/>
</dbReference>
<feature type="domain" description="RNase H type-1" evidence="1">
    <location>
        <begin position="153"/>
        <end position="271"/>
    </location>
</feature>
<evidence type="ECO:0000313" key="3">
    <source>
        <dbReference type="EMBL" id="EPS62647.1"/>
    </source>
</evidence>
<dbReference type="AlphaFoldDB" id="S8DS55"/>
<name>S8DS55_9LAMI</name>
<dbReference type="InterPro" id="IPR052929">
    <property type="entry name" value="RNase_H-like_EbsB-rel"/>
</dbReference>
<dbReference type="InterPro" id="IPR026960">
    <property type="entry name" value="RVT-Znf"/>
</dbReference>
<dbReference type="Pfam" id="PF13966">
    <property type="entry name" value="zf-RVT"/>
    <property type="match status" value="1"/>
</dbReference>
<gene>
    <name evidence="3" type="ORF">M569_12143</name>
</gene>
<dbReference type="InterPro" id="IPR036397">
    <property type="entry name" value="RNaseH_sf"/>
</dbReference>
<dbReference type="OrthoDB" id="914111at2759"/>
<protein>
    <recommendedName>
        <fullName evidence="5">RNase H type-1 domain-containing protein</fullName>
    </recommendedName>
</protein>
<evidence type="ECO:0000313" key="4">
    <source>
        <dbReference type="Proteomes" id="UP000015453"/>
    </source>
</evidence>
<feature type="domain" description="Reverse transcriptase zinc-binding" evidence="2">
    <location>
        <begin position="2"/>
        <end position="40"/>
    </location>
</feature>
<proteinExistence type="predicted"/>
<evidence type="ECO:0000259" key="2">
    <source>
        <dbReference type="Pfam" id="PF13966"/>
    </source>
</evidence>
<dbReference type="Gene3D" id="3.30.420.10">
    <property type="entry name" value="Ribonuclease H-like superfamily/Ribonuclease H"/>
    <property type="match status" value="1"/>
</dbReference>
<dbReference type="InterPro" id="IPR044730">
    <property type="entry name" value="RNase_H-like_dom_plant"/>
</dbReference>
<dbReference type="PANTHER" id="PTHR47074:SF11">
    <property type="entry name" value="REVERSE TRANSCRIPTASE-LIKE PROTEIN"/>
    <property type="match status" value="1"/>
</dbReference>
<comment type="caution">
    <text evidence="3">The sequence shown here is derived from an EMBL/GenBank/DDBJ whole genome shotgun (WGS) entry which is preliminary data.</text>
</comment>
<accession>S8DS55</accession>
<evidence type="ECO:0008006" key="5">
    <source>
        <dbReference type="Google" id="ProtNLM"/>
    </source>
</evidence>